<evidence type="ECO:0000256" key="2">
    <source>
        <dbReference type="SAM" id="MobiDB-lite"/>
    </source>
</evidence>
<reference evidence="6" key="1">
    <citation type="submission" date="2021-01" db="EMBL/GenBank/DDBJ databases">
        <title>Phytophthora aleatoria, a newly-described species from Pinus radiata is distinct from Phytophthora cactorum isolates based on comparative genomics.</title>
        <authorList>
            <person name="Mcdougal R."/>
            <person name="Panda P."/>
            <person name="Williams N."/>
            <person name="Studholme D.J."/>
        </authorList>
    </citation>
    <scope>NUCLEOTIDE SEQUENCE</scope>
    <source>
        <strain evidence="6">NZFS 4037</strain>
    </source>
</reference>
<feature type="compositionally biased region" description="Basic and acidic residues" evidence="2">
    <location>
        <begin position="11"/>
        <end position="20"/>
    </location>
</feature>
<dbReference type="PANTHER" id="PTHR31409">
    <property type="entry name" value="WASH COMPLEX SUBUNIT 4"/>
    <property type="match status" value="1"/>
</dbReference>
<dbReference type="Pfam" id="PF14746">
    <property type="entry name" value="WASH-7_C"/>
    <property type="match status" value="1"/>
</dbReference>
<feature type="region of interest" description="Disordered" evidence="2">
    <location>
        <begin position="1"/>
        <end position="137"/>
    </location>
</feature>
<dbReference type="GO" id="GO:0071203">
    <property type="term" value="C:WASH complex"/>
    <property type="evidence" value="ECO:0007669"/>
    <property type="project" value="InterPro"/>
</dbReference>
<feature type="compositionally biased region" description="Low complexity" evidence="2">
    <location>
        <begin position="21"/>
        <end position="39"/>
    </location>
</feature>
<evidence type="ECO:0000259" key="5">
    <source>
        <dbReference type="Pfam" id="PF14746"/>
    </source>
</evidence>
<dbReference type="EMBL" id="JAENGY010000008">
    <property type="protein sequence ID" value="KAG6977302.1"/>
    <property type="molecule type" value="Genomic_DNA"/>
</dbReference>
<proteinExistence type="predicted"/>
<dbReference type="GO" id="GO:0007032">
    <property type="term" value="P:endosome organization"/>
    <property type="evidence" value="ECO:0007669"/>
    <property type="project" value="TreeGrafter"/>
</dbReference>
<dbReference type="InterPro" id="IPR028283">
    <property type="entry name" value="WASH-7_C"/>
</dbReference>
<evidence type="ECO:0000259" key="4">
    <source>
        <dbReference type="Pfam" id="PF14745"/>
    </source>
</evidence>
<feature type="compositionally biased region" description="Basic and acidic residues" evidence="2">
    <location>
        <begin position="1456"/>
        <end position="1475"/>
    </location>
</feature>
<evidence type="ECO:0000256" key="1">
    <source>
        <dbReference type="SAM" id="Coils"/>
    </source>
</evidence>
<feature type="region of interest" description="Disordered" evidence="2">
    <location>
        <begin position="1312"/>
        <end position="1332"/>
    </location>
</feature>
<keyword evidence="1" id="KW-0175">Coiled coil</keyword>
<feature type="domain" description="WASH complex subunit 7 central" evidence="3">
    <location>
        <begin position="799"/>
        <end position="1148"/>
    </location>
</feature>
<dbReference type="GO" id="GO:0016197">
    <property type="term" value="P:endosomal transport"/>
    <property type="evidence" value="ECO:0007669"/>
    <property type="project" value="TreeGrafter"/>
</dbReference>
<dbReference type="Proteomes" id="UP000709295">
    <property type="component" value="Unassembled WGS sequence"/>
</dbReference>
<evidence type="ECO:0000259" key="3">
    <source>
        <dbReference type="Pfam" id="PF14744"/>
    </source>
</evidence>
<feature type="compositionally biased region" description="Basic and acidic residues" evidence="2">
    <location>
        <begin position="58"/>
        <end position="78"/>
    </location>
</feature>
<evidence type="ECO:0000313" key="6">
    <source>
        <dbReference type="EMBL" id="KAG6977302.1"/>
    </source>
</evidence>
<feature type="compositionally biased region" description="Basic residues" evidence="2">
    <location>
        <begin position="1"/>
        <end position="10"/>
    </location>
</feature>
<feature type="region of interest" description="Disordered" evidence="2">
    <location>
        <begin position="1454"/>
        <end position="1480"/>
    </location>
</feature>
<feature type="region of interest" description="Disordered" evidence="2">
    <location>
        <begin position="421"/>
        <end position="448"/>
    </location>
</feature>
<feature type="compositionally biased region" description="Low complexity" evidence="2">
    <location>
        <begin position="100"/>
        <end position="118"/>
    </location>
</feature>
<dbReference type="PANTHER" id="PTHR31409:SF0">
    <property type="entry name" value="WASH COMPLEX SUBUNIT 4"/>
    <property type="match status" value="1"/>
</dbReference>
<name>A0A8J5JC48_9STRA</name>
<accession>A0A8J5JC48</accession>
<dbReference type="GO" id="GO:0005768">
    <property type="term" value="C:endosome"/>
    <property type="evidence" value="ECO:0007669"/>
    <property type="project" value="TreeGrafter"/>
</dbReference>
<protein>
    <submittedName>
        <fullName evidence="6">Uncharacterized protein</fullName>
    </submittedName>
</protein>
<dbReference type="InterPro" id="IPR028191">
    <property type="entry name" value="WASH-4_N"/>
</dbReference>
<dbReference type="Pfam" id="PF14744">
    <property type="entry name" value="WASH-7_mid"/>
    <property type="match status" value="1"/>
</dbReference>
<feature type="compositionally biased region" description="Acidic residues" evidence="2">
    <location>
        <begin position="422"/>
        <end position="432"/>
    </location>
</feature>
<dbReference type="Pfam" id="PF14745">
    <property type="entry name" value="WASH-4_N"/>
    <property type="match status" value="1"/>
</dbReference>
<feature type="domain" description="WASH complex subunit 4 N-terminal" evidence="4">
    <location>
        <begin position="179"/>
        <end position="798"/>
    </location>
</feature>
<evidence type="ECO:0000313" key="7">
    <source>
        <dbReference type="Proteomes" id="UP000709295"/>
    </source>
</evidence>
<dbReference type="InterPro" id="IPR027307">
    <property type="entry name" value="WASH7"/>
</dbReference>
<feature type="domain" description="WASH complex subunit 7 C-terminal" evidence="5">
    <location>
        <begin position="1187"/>
        <end position="1368"/>
    </location>
</feature>
<sequence>MSESAKKKKSSKDVDDDVKSRSSISSSLSDESSVLSSPSQRNHQRPRFDSKASWADSTRFDMGRADSRASDVSARDLRLTGLGGRASSSHNRQRSDSRASRFSRTSSRSSMSGATRSRQSSFVSNFGVTKGKKRKDSNALSTITENWNLADEQFGSSFSEFDAQKQPIREELQRGLAIINDHTTKLKEIEDAITAAMSEVWGYWADPIQLYLHPAERVDVQDLIKTDNELFNKVLTVFSVLCDEISELKVTVEDNFYPALIMFGQARHGEEGEVKVGEDEVHIGRMLAFFQDISNFVDRCNAITINMIHQLASLYQSFQKLWKSTFKLVHLHPVFDALASLLEVMITIDAIVIDNPNIITSWDKYKRMMQYVRSDPPRYNVTVEKVKQFERLLVSLDQTIMSAQVFQSCIEQDFEVFSGGDVAEDDEDPDGSDSERGGRRASSSGGESRIDIRTNRVFLEEFVHCISTRLGIAEGAITSATETFERNDLVGTAGLYVLLRRLQPSNVPADPVLYKRLWETQTKALCVTICGKIMWYMPDFLLKYSPMTSKKLHPTDIVQFRREYLHSLDDAFPADVTTAKLELSAWLVRMESFFQPTTRGMGDASRTLSIRGNLILKGLILAKRVQTMMHTLVNLHLSLQIPMPKRVVRPLYTCIEILKAVEFMFARKNPILAESSSHLLRQVAHSLFSFFRPLKAHLEASKKFDDTKLDVLAAVTVLEDILNSGESFSYTRITVLDLAAQIAMISPDNGSAASEKGSDLDATVPMGLKDAGEPVKLIWKLRLLSDFQRKIRGACDCSFFYWSRELLHPFLADLYNQPEQANRIQYVVGGFLDAIKLLRGAQHETDNELYVNAYAEFIESVLEEEIVENLCKDVENDLRLHVHSVHLDHLDAPNPKSADFKVLHYYLDLRPIRLHGKTLDLRQHVTHYLESTFYNLTTVALHDWKTYGEMRNLANDKYGLSLADNHLPMGSLDQGLDILQIMRNIQIFVARYNYNLNQQFFLERRSDKGSRHLNSINIHSIASSIRTHGMGIMNTTVNFTYQFLTKKFDIFSQFLFDEYIKSYLQREKRWYKKHRDDKEVDNKYPFDRAFQFNKDIRKLGVSDSGKTFLDQFRMLITEIGNALGYVRMVRSAGMNYCSNAIKFVPDLNHTHFKFEAYAGDGVAEEKNEETGKVLQDEIVGAKLSRETVVAARNLDSVISTLAKNFSENNDYFKVLVKVFQDVTASDEQKHLVNFYTILPALTINYVETTVQAKDLMYKNTRRRESYFSDDGFAIGVAYILAILDQGEQFDGLHWFEEVVRKYKVEEEAYNEKQAEREARKREQATKKQKETTAELIDDEEEVHTLQLTAKRIELNRREFDLLDWSLNDKLLNPPEENVRMEHQDFRRVDTNSENKTRNELSSVAQPEELNERLKWMAELFVSADAMGNERGGMPSAGVGGRVINNVAIVSQPSFEQDQHEGHEPVKQAKTPDQKQSKRRKCTYAARREKAQELREEVRRLESQVVVLKLRSGEVEQESGVDDDLKQTQEENAKLSESIRTQHLQVAEVQSVMSQYLRSQQSHPLYTRICLPKDWNQRRAKLVSIREEKIRNAYNFVMDPKRFVDIDKTTYSDELFESPEGDFCGIRFETVQFPGVKSLQQVYDAALYCLTNMEISITERLGHITVRDDYETINGSVYNARVLSTVLDNVTMETSSLLFPKMDPDGKYGMVVLDSIDQDELYPYNSAERVRKDVSATAVFTVGKDDTGELVDALQELAMGIMAWGDVMLKTVRSMVYGST</sequence>
<organism evidence="6 7">
    <name type="scientific">Phytophthora aleatoria</name>
    <dbReference type="NCBI Taxonomy" id="2496075"/>
    <lineage>
        <taxon>Eukaryota</taxon>
        <taxon>Sar</taxon>
        <taxon>Stramenopiles</taxon>
        <taxon>Oomycota</taxon>
        <taxon>Peronosporomycetes</taxon>
        <taxon>Peronosporales</taxon>
        <taxon>Peronosporaceae</taxon>
        <taxon>Phytophthora</taxon>
    </lineage>
</organism>
<keyword evidence="7" id="KW-1185">Reference proteome</keyword>
<dbReference type="InterPro" id="IPR028282">
    <property type="entry name" value="WASH-7_central"/>
</dbReference>
<gene>
    <name evidence="6" type="ORF">JG688_00000499</name>
</gene>
<feature type="coiled-coil region" evidence="1">
    <location>
        <begin position="1483"/>
        <end position="1510"/>
    </location>
</feature>
<comment type="caution">
    <text evidence="6">The sequence shown here is derived from an EMBL/GenBank/DDBJ whole genome shotgun (WGS) entry which is preliminary data.</text>
</comment>